<comment type="caution">
    <text evidence="11">The sequence shown here is derived from an EMBL/GenBank/DDBJ whole genome shotgun (WGS) entry which is preliminary data.</text>
</comment>
<dbReference type="EC" id="3.1.3.16" evidence="8"/>
<dbReference type="InterPro" id="IPR006186">
    <property type="entry name" value="Ser/Thr-sp_prot-phosphatase"/>
</dbReference>
<dbReference type="GO" id="GO:0046872">
    <property type="term" value="F:metal ion binding"/>
    <property type="evidence" value="ECO:0007669"/>
    <property type="project" value="UniProtKB-KW"/>
</dbReference>
<comment type="cofactor">
    <cofactor evidence="1">
        <name>Mn(2+)</name>
        <dbReference type="ChEBI" id="CHEBI:29035"/>
    </cofactor>
</comment>
<proteinExistence type="inferred from homology"/>
<keyword evidence="5" id="KW-0464">Manganese</keyword>
<feature type="compositionally biased region" description="Low complexity" evidence="9">
    <location>
        <begin position="303"/>
        <end position="334"/>
    </location>
</feature>
<comment type="similarity">
    <text evidence="8">Belongs to the PPP phosphatase family.</text>
</comment>
<keyword evidence="2" id="KW-0479">Metal-binding</keyword>
<dbReference type="SMART" id="SM00156">
    <property type="entry name" value="PP2Ac"/>
    <property type="match status" value="1"/>
</dbReference>
<evidence type="ECO:0000256" key="3">
    <source>
        <dbReference type="ARBA" id="ARBA00022801"/>
    </source>
</evidence>
<dbReference type="PROSITE" id="PS00125">
    <property type="entry name" value="SER_THR_PHOSPHATASE"/>
    <property type="match status" value="1"/>
</dbReference>
<dbReference type="AlphaFoldDB" id="A0A1J4JYW7"/>
<evidence type="ECO:0000259" key="10">
    <source>
        <dbReference type="PROSITE" id="PS00125"/>
    </source>
</evidence>
<feature type="domain" description="Serine/threonine specific protein phosphatases" evidence="10">
    <location>
        <begin position="124"/>
        <end position="129"/>
    </location>
</feature>
<feature type="region of interest" description="Disordered" evidence="9">
    <location>
        <begin position="298"/>
        <end position="392"/>
    </location>
</feature>
<accession>A0A1J4JYW7</accession>
<evidence type="ECO:0000256" key="1">
    <source>
        <dbReference type="ARBA" id="ARBA00001936"/>
    </source>
</evidence>
<dbReference type="GO" id="GO:0005737">
    <property type="term" value="C:cytoplasm"/>
    <property type="evidence" value="ECO:0007669"/>
    <property type="project" value="TreeGrafter"/>
</dbReference>
<gene>
    <name evidence="11" type="ORF">TRFO_30136</name>
</gene>
<keyword evidence="3 8" id="KW-0378">Hydrolase</keyword>
<dbReference type="RefSeq" id="XP_068355830.1">
    <property type="nucleotide sequence ID" value="XM_068507174.1"/>
</dbReference>
<evidence type="ECO:0000256" key="9">
    <source>
        <dbReference type="SAM" id="MobiDB-lite"/>
    </source>
</evidence>
<evidence type="ECO:0000256" key="4">
    <source>
        <dbReference type="ARBA" id="ARBA00022912"/>
    </source>
</evidence>
<dbReference type="GO" id="GO:0004722">
    <property type="term" value="F:protein serine/threonine phosphatase activity"/>
    <property type="evidence" value="ECO:0007669"/>
    <property type="project" value="UniProtKB-EC"/>
</dbReference>
<dbReference type="InterPro" id="IPR029052">
    <property type="entry name" value="Metallo-depent_PP-like"/>
</dbReference>
<feature type="compositionally biased region" description="Acidic residues" evidence="9">
    <location>
        <begin position="335"/>
        <end position="354"/>
    </location>
</feature>
<evidence type="ECO:0000256" key="6">
    <source>
        <dbReference type="ARBA" id="ARBA00047761"/>
    </source>
</evidence>
<feature type="compositionally biased region" description="Polar residues" evidence="9">
    <location>
        <begin position="476"/>
        <end position="485"/>
    </location>
</feature>
<dbReference type="InterPro" id="IPR050341">
    <property type="entry name" value="PP1_catalytic_subunit"/>
</dbReference>
<keyword evidence="4" id="KW-0904">Protein phosphatase</keyword>
<name>A0A1J4JYW7_9EUKA</name>
<dbReference type="PRINTS" id="PR00114">
    <property type="entry name" value="STPHPHTASE"/>
</dbReference>
<dbReference type="CDD" id="cd00144">
    <property type="entry name" value="MPP_PPP_family"/>
    <property type="match status" value="1"/>
</dbReference>
<protein>
    <recommendedName>
        <fullName evidence="8">Serine/threonine-protein phosphatase</fullName>
        <ecNumber evidence="8">3.1.3.16</ecNumber>
    </recommendedName>
</protein>
<dbReference type="VEuPathDB" id="TrichDB:TRFO_30136"/>
<evidence type="ECO:0000256" key="7">
    <source>
        <dbReference type="ARBA" id="ARBA00048336"/>
    </source>
</evidence>
<evidence type="ECO:0000256" key="2">
    <source>
        <dbReference type="ARBA" id="ARBA00022723"/>
    </source>
</evidence>
<dbReference type="Pfam" id="PF00149">
    <property type="entry name" value="Metallophos"/>
    <property type="match status" value="1"/>
</dbReference>
<dbReference type="PANTHER" id="PTHR11668">
    <property type="entry name" value="SERINE/THREONINE PROTEIN PHOSPHATASE"/>
    <property type="match status" value="1"/>
</dbReference>
<keyword evidence="12" id="KW-1185">Reference proteome</keyword>
<evidence type="ECO:0000256" key="5">
    <source>
        <dbReference type="ARBA" id="ARBA00023211"/>
    </source>
</evidence>
<evidence type="ECO:0000256" key="8">
    <source>
        <dbReference type="RuleBase" id="RU004273"/>
    </source>
</evidence>
<feature type="compositionally biased region" description="Low complexity" evidence="9">
    <location>
        <begin position="355"/>
        <end position="372"/>
    </location>
</feature>
<feature type="compositionally biased region" description="Low complexity" evidence="9">
    <location>
        <begin position="381"/>
        <end position="392"/>
    </location>
</feature>
<reference evidence="11" key="1">
    <citation type="submission" date="2016-10" db="EMBL/GenBank/DDBJ databases">
        <authorList>
            <person name="Benchimol M."/>
            <person name="Almeida L.G."/>
            <person name="Vasconcelos A.T."/>
            <person name="Perreira-Neves A."/>
            <person name="Rosa I.A."/>
            <person name="Tasca T."/>
            <person name="Bogo M.R."/>
            <person name="de Souza W."/>
        </authorList>
    </citation>
    <scope>NUCLEOTIDE SEQUENCE [LARGE SCALE GENOMIC DNA]</scope>
    <source>
        <strain evidence="11">K</strain>
    </source>
</reference>
<comment type="catalytic activity">
    <reaction evidence="6">
        <text>O-phospho-L-seryl-[protein] + H2O = L-seryl-[protein] + phosphate</text>
        <dbReference type="Rhea" id="RHEA:20629"/>
        <dbReference type="Rhea" id="RHEA-COMP:9863"/>
        <dbReference type="Rhea" id="RHEA-COMP:11604"/>
        <dbReference type="ChEBI" id="CHEBI:15377"/>
        <dbReference type="ChEBI" id="CHEBI:29999"/>
        <dbReference type="ChEBI" id="CHEBI:43474"/>
        <dbReference type="ChEBI" id="CHEBI:83421"/>
        <dbReference type="EC" id="3.1.3.16"/>
    </reaction>
</comment>
<feature type="region of interest" description="Disordered" evidence="9">
    <location>
        <begin position="475"/>
        <end position="500"/>
    </location>
</feature>
<dbReference type="Proteomes" id="UP000179807">
    <property type="component" value="Unassembled WGS sequence"/>
</dbReference>
<dbReference type="GeneID" id="94841878"/>
<sequence length="500" mass="56100">MTASDAEYLSFTMMLSAFQSMTSSELFSRLPHFKASMLIDLARKATLFFSKEPIVNTIFGEIIIVGDLHGHFFDLARILNRFGYPPHKKYLFLGDTIDRGQFSLETITLIYLLKVQFPDNIYFVRGNHEFRSIAESCGFYNEIVGIYGRESASSIFDEFVNSFSQIPLAALINDEYFCVHGGIGPHLETISQIDSIPRPLNELYGGLADSLLWSDPSDNIERFEASTRGRGFMFGKKAIEKFISNNKLKLIIRGHQPVQEGVKYQLNGKIVTVFSASNYCGTENNTAAVMILKPETAEKTNDDNSSNQNENSSTNYSNNHSNNNTINNNSNNNDNDNDDNNDNNDDNNDDDNDNDSNNNSNTNNQNSNTDSNEISVDDSDLNNNTLNRSRNSSRYKMNNLSILIDNGPTGINESDEVFENEATVLFPPFEKYIKRIDITFKDISLKRESHPNCSSSRSKLRNSFQIGSCGGRPRSLTINAKSSPSGMAKKRKSFSKLQLG</sequence>
<dbReference type="GO" id="GO:0005634">
    <property type="term" value="C:nucleus"/>
    <property type="evidence" value="ECO:0007669"/>
    <property type="project" value="TreeGrafter"/>
</dbReference>
<organism evidence="11 12">
    <name type="scientific">Tritrichomonas foetus</name>
    <dbReference type="NCBI Taxonomy" id="1144522"/>
    <lineage>
        <taxon>Eukaryota</taxon>
        <taxon>Metamonada</taxon>
        <taxon>Parabasalia</taxon>
        <taxon>Tritrichomonadida</taxon>
        <taxon>Tritrichomonadidae</taxon>
        <taxon>Tritrichomonas</taxon>
    </lineage>
</organism>
<dbReference type="PANTHER" id="PTHR11668:SF300">
    <property type="entry name" value="SERINE_THREONINE-PROTEIN PHOSPHATASE"/>
    <property type="match status" value="1"/>
</dbReference>
<dbReference type="SUPFAM" id="SSF56300">
    <property type="entry name" value="Metallo-dependent phosphatases"/>
    <property type="match status" value="1"/>
</dbReference>
<comment type="catalytic activity">
    <reaction evidence="7 8">
        <text>O-phospho-L-threonyl-[protein] + H2O = L-threonyl-[protein] + phosphate</text>
        <dbReference type="Rhea" id="RHEA:47004"/>
        <dbReference type="Rhea" id="RHEA-COMP:11060"/>
        <dbReference type="Rhea" id="RHEA-COMP:11605"/>
        <dbReference type="ChEBI" id="CHEBI:15377"/>
        <dbReference type="ChEBI" id="CHEBI:30013"/>
        <dbReference type="ChEBI" id="CHEBI:43474"/>
        <dbReference type="ChEBI" id="CHEBI:61977"/>
        <dbReference type="EC" id="3.1.3.16"/>
    </reaction>
</comment>
<dbReference type="EMBL" id="MLAK01000857">
    <property type="protein sequence ID" value="OHT02694.1"/>
    <property type="molecule type" value="Genomic_DNA"/>
</dbReference>
<evidence type="ECO:0000313" key="12">
    <source>
        <dbReference type="Proteomes" id="UP000179807"/>
    </source>
</evidence>
<dbReference type="Gene3D" id="3.60.21.10">
    <property type="match status" value="1"/>
</dbReference>
<evidence type="ECO:0000313" key="11">
    <source>
        <dbReference type="EMBL" id="OHT02694.1"/>
    </source>
</evidence>
<dbReference type="InterPro" id="IPR004843">
    <property type="entry name" value="Calcineurin-like_PHP"/>
</dbReference>